<accession>A0AAJ2EW77</accession>
<organism evidence="3 4">
    <name type="scientific">Pseudomonas oryzihabitans</name>
    <dbReference type="NCBI Taxonomy" id="47885"/>
    <lineage>
        <taxon>Bacteria</taxon>
        <taxon>Pseudomonadati</taxon>
        <taxon>Pseudomonadota</taxon>
        <taxon>Gammaproteobacteria</taxon>
        <taxon>Pseudomonadales</taxon>
        <taxon>Pseudomonadaceae</taxon>
        <taxon>Pseudomonas</taxon>
    </lineage>
</organism>
<dbReference type="InterPro" id="IPR018247">
    <property type="entry name" value="EF_Hand_1_Ca_BS"/>
</dbReference>
<name>A0AAJ2EW77_9PSED</name>
<comment type="caution">
    <text evidence="3">The sequence shown here is derived from an EMBL/GenBank/DDBJ whole genome shotgun (WGS) entry which is preliminary data.</text>
</comment>
<gene>
    <name evidence="3" type="ORF">QE440_002249</name>
</gene>
<feature type="domain" description="N-acetylmuramidase" evidence="2">
    <location>
        <begin position="606"/>
        <end position="801"/>
    </location>
</feature>
<dbReference type="EMBL" id="JAVJAF010000001">
    <property type="protein sequence ID" value="MDR6234508.1"/>
    <property type="molecule type" value="Genomic_DNA"/>
</dbReference>
<evidence type="ECO:0000313" key="4">
    <source>
        <dbReference type="Proteomes" id="UP001268036"/>
    </source>
</evidence>
<evidence type="ECO:0000259" key="1">
    <source>
        <dbReference type="Pfam" id="PF08239"/>
    </source>
</evidence>
<dbReference type="Gene3D" id="2.30.30.40">
    <property type="entry name" value="SH3 Domains"/>
    <property type="match status" value="1"/>
</dbReference>
<proteinExistence type="predicted"/>
<dbReference type="Pfam" id="PF08239">
    <property type="entry name" value="SH3_3"/>
    <property type="match status" value="1"/>
</dbReference>
<dbReference type="RefSeq" id="WP_309758296.1">
    <property type="nucleotide sequence ID" value="NZ_JAVJAF010000001.1"/>
</dbReference>
<dbReference type="InterPro" id="IPR024408">
    <property type="entry name" value="Muramidase"/>
</dbReference>
<reference evidence="3" key="1">
    <citation type="submission" date="2023-08" db="EMBL/GenBank/DDBJ databases">
        <title>Functional and genomic diversity of the sorghum phyllosphere microbiome.</title>
        <authorList>
            <person name="Shade A."/>
        </authorList>
    </citation>
    <scope>NUCLEOTIDE SEQUENCE</scope>
    <source>
        <strain evidence="3">SORGH_AS_0201</strain>
    </source>
</reference>
<sequence>MTTPTTTQQPKVENWAYPFKAKGGQDVTDPQVYQHALAHAHGGTYLLGSNGLWHGGVHFDEGTAAYLDQSRIHCIADGEVVAYRIDDKVHRFAPDDGSSAEGKTYSTSFVLVRHRLEAPQLPGSNETPPSLVFFSLYMHLLDWAGYEADPALTRPAFWGNDRYRVQTQGGKLNVRQEPRSQAPVQAELDNGSQIRIEENGDWCRLVEVLDNGLKPLPGRTQVGLGYVARRYLKPEATPKAQNTVVVLDQPFPIKAGTLLGHPGLYEGRQQIHLETFSCDDLPAFIDRSRAWAARLPDSERTLLKIHAGASKLITHRPDIDASHPPRISDPGIQVGVDLILSQAQLDALPTTDKIVVPARNEAGIHTPEQRWWHLKGLLANAEGQPIEGWLCERDFITSRHSPWEWVGYTSIQDSTTPRSRLAYHLEALSLLTPDEKFRYEYEIKKGSQNPVVSNLYKLIDENKDRILSTSELRNFLSKPWLAQKPQKVIVLCDSEWDWNPDNWNSLDELLNPNAQTENIEWEEEKKKIENLSWWKQASPIARLSTPAKCWHIQGLGLEIQFFKPRTHPIVTIFGEKVELDFLLKYQGKHLEDKDIREAAADLECEPGLIYAIAKQESSHSSFIEMDGEKIPSILYERHHFKRLAQNEALQSSHSDIYGSPYRRAKKLRDGSYIDSKTLEKIQLADTYGPSGRFQYERLIRAYRLNEDAALQASSWGKFQIMGFNHKAAGYETVKDFTRAMSMGDGEHIKAFLKFAKSNTVLLRGLRTKNFETIAQGHNGKNWKEINPDYAKNIEAFYNEYKKS</sequence>
<dbReference type="Pfam" id="PF11860">
    <property type="entry name" value="Muramidase"/>
    <property type="match status" value="1"/>
</dbReference>
<dbReference type="Proteomes" id="UP001268036">
    <property type="component" value="Unassembled WGS sequence"/>
</dbReference>
<evidence type="ECO:0000313" key="3">
    <source>
        <dbReference type="EMBL" id="MDR6234508.1"/>
    </source>
</evidence>
<feature type="domain" description="SH3b" evidence="1">
    <location>
        <begin position="171"/>
        <end position="233"/>
    </location>
</feature>
<evidence type="ECO:0008006" key="5">
    <source>
        <dbReference type="Google" id="ProtNLM"/>
    </source>
</evidence>
<dbReference type="InterPro" id="IPR003646">
    <property type="entry name" value="SH3-like_bac-type"/>
</dbReference>
<dbReference type="AlphaFoldDB" id="A0AAJ2EW77"/>
<protein>
    <recommendedName>
        <fullName evidence="5">N-acetylmuramidase domain-containing protein</fullName>
    </recommendedName>
</protein>
<dbReference type="PROSITE" id="PS00018">
    <property type="entry name" value="EF_HAND_1"/>
    <property type="match status" value="1"/>
</dbReference>
<evidence type="ECO:0000259" key="2">
    <source>
        <dbReference type="Pfam" id="PF11860"/>
    </source>
</evidence>